<evidence type="ECO:0000256" key="3">
    <source>
        <dbReference type="ARBA" id="ARBA00022692"/>
    </source>
</evidence>
<evidence type="ECO:0000256" key="7">
    <source>
        <dbReference type="SAM" id="Phobius"/>
    </source>
</evidence>
<feature type="transmembrane region" description="Helical" evidence="7">
    <location>
        <begin position="281"/>
        <end position="306"/>
    </location>
</feature>
<dbReference type="AlphaFoldDB" id="A0A934NCD0"/>
<feature type="transmembrane region" description="Helical" evidence="7">
    <location>
        <begin position="508"/>
        <end position="526"/>
    </location>
</feature>
<keyword evidence="3 7" id="KW-0812">Transmembrane</keyword>
<dbReference type="GO" id="GO:0005886">
    <property type="term" value="C:plasma membrane"/>
    <property type="evidence" value="ECO:0007669"/>
    <property type="project" value="UniProtKB-SubCell"/>
</dbReference>
<evidence type="ECO:0000256" key="6">
    <source>
        <dbReference type="ARBA" id="ARBA00038076"/>
    </source>
</evidence>
<name>A0A934NCD0_9BACT</name>
<comment type="subcellular location">
    <subcellularLocation>
        <location evidence="1">Cell membrane</location>
        <topology evidence="1">Multi-pass membrane protein</topology>
    </subcellularLocation>
</comment>
<dbReference type="EMBL" id="JAEKNQ010000035">
    <property type="protein sequence ID" value="MBJ7603351.1"/>
    <property type="molecule type" value="Genomic_DNA"/>
</dbReference>
<feature type="transmembrane region" description="Helical" evidence="7">
    <location>
        <begin position="454"/>
        <end position="472"/>
    </location>
</feature>
<gene>
    <name evidence="9" type="ORF">JF888_09225</name>
</gene>
<feature type="transmembrane region" description="Helical" evidence="7">
    <location>
        <begin position="424"/>
        <end position="442"/>
    </location>
</feature>
<evidence type="ECO:0000313" key="9">
    <source>
        <dbReference type="EMBL" id="MBJ7603351.1"/>
    </source>
</evidence>
<keyword evidence="4 7" id="KW-1133">Transmembrane helix</keyword>
<evidence type="ECO:0000256" key="4">
    <source>
        <dbReference type="ARBA" id="ARBA00022989"/>
    </source>
</evidence>
<dbReference type="GO" id="GO:0022857">
    <property type="term" value="F:transmembrane transporter activity"/>
    <property type="evidence" value="ECO:0007669"/>
    <property type="project" value="TreeGrafter"/>
</dbReference>
<dbReference type="RefSeq" id="WP_338179217.1">
    <property type="nucleotide sequence ID" value="NZ_JAEKNQ010000035.1"/>
</dbReference>
<dbReference type="InterPro" id="IPR050250">
    <property type="entry name" value="Macrolide_Exporter_MacB"/>
</dbReference>
<comment type="similarity">
    <text evidence="6">Belongs to the ABC-4 integral membrane protein family.</text>
</comment>
<feature type="transmembrane region" description="Helical" evidence="7">
    <location>
        <begin position="326"/>
        <end position="359"/>
    </location>
</feature>
<feature type="domain" description="ABC3 transporter permease C-terminal" evidence="8">
    <location>
        <begin position="286"/>
        <end position="402"/>
    </location>
</feature>
<evidence type="ECO:0000256" key="5">
    <source>
        <dbReference type="ARBA" id="ARBA00023136"/>
    </source>
</evidence>
<dbReference type="Pfam" id="PF02687">
    <property type="entry name" value="FtsX"/>
    <property type="match status" value="2"/>
</dbReference>
<dbReference type="Proteomes" id="UP000620075">
    <property type="component" value="Unassembled WGS sequence"/>
</dbReference>
<feature type="transmembrane region" description="Helical" evidence="7">
    <location>
        <begin position="986"/>
        <end position="1007"/>
    </location>
</feature>
<evidence type="ECO:0000256" key="2">
    <source>
        <dbReference type="ARBA" id="ARBA00022475"/>
    </source>
</evidence>
<evidence type="ECO:0000259" key="8">
    <source>
        <dbReference type="Pfam" id="PF02687"/>
    </source>
</evidence>
<organism evidence="9 10">
    <name type="scientific">Candidatus Dormiibacter inghamiae</name>
    <dbReference type="NCBI Taxonomy" id="3127013"/>
    <lineage>
        <taxon>Bacteria</taxon>
        <taxon>Bacillati</taxon>
        <taxon>Candidatus Dormiibacterota</taxon>
        <taxon>Candidatus Dormibacteria</taxon>
        <taxon>Candidatus Dormibacterales</taxon>
        <taxon>Candidatus Dormibacteraceae</taxon>
        <taxon>Candidatus Dormiibacter</taxon>
    </lineage>
</organism>
<proteinExistence type="inferred from homology"/>
<dbReference type="PANTHER" id="PTHR30572:SF4">
    <property type="entry name" value="ABC TRANSPORTER PERMEASE YTRF"/>
    <property type="match status" value="1"/>
</dbReference>
<dbReference type="PANTHER" id="PTHR30572">
    <property type="entry name" value="MEMBRANE COMPONENT OF TRANSPORTER-RELATED"/>
    <property type="match status" value="1"/>
</dbReference>
<reference evidence="9 10" key="1">
    <citation type="submission" date="2020-10" db="EMBL/GenBank/DDBJ databases">
        <title>Ca. Dormibacterota MAGs.</title>
        <authorList>
            <person name="Montgomery K."/>
        </authorList>
    </citation>
    <scope>NUCLEOTIDE SEQUENCE [LARGE SCALE GENOMIC DNA]</scope>
    <source>
        <strain evidence="9">SC8811_S16_3</strain>
    </source>
</reference>
<evidence type="ECO:0000256" key="1">
    <source>
        <dbReference type="ARBA" id="ARBA00004651"/>
    </source>
</evidence>
<protein>
    <submittedName>
        <fullName evidence="9">ABC transporter permease</fullName>
    </submittedName>
</protein>
<evidence type="ECO:0000313" key="10">
    <source>
        <dbReference type="Proteomes" id="UP000620075"/>
    </source>
</evidence>
<sequence>MLRLRRKWRLWLPTAIGLAVAVSLATATVVIQSAESEAGLRLTVDRLGAQGRVDVALTAGTDPARYQTFQTTTETRVQAEFGGALALRSRYVISGDFPQLSRNGTPVAAGADLVQLASVQKLAQHVVLTSGSFIPYLPGELAPASVSGPDAERLGLKPGDTICLGGGDAGTPACVRLTALWRPRLGGDAYWDRSRASGAVVFVDSDPFFSLLAGTRGVPATGHAIFAPNSDAIQTGAPDQVIDHFRRLRGLLTIEQRDVTVTTNLDDALVAYRDRSRAGAFAIQLVAAQLLLIVLLAVAFLGTQLLRQQQDTIAVWRAKGWSWSGVMSLFVVELTLVAVPPAVIGAVVGWYVAMAALWLSYRPQRLPSATISLPSVGAAVLATTALSLLILVIQAGRAVRSEIITTRTETTRPALLSWWRRRRLDLLLGLGALPVLAVSVAFAETGRVGATPPLASLLLPGLALFLMSLAVVRGLPLIGRTLGSTTASVPRQLARIQLTRHPGQHAQLVVLLVLATATATFAGAYATTAQRNAVDRADYAVGADLRATFGGARPAAEAALSSLPGDAVPSAAYRNYANLGSTGSEAQILGVDPFSLKPVAWTRPDLAPQPFGTAMDRLVAKEAGGVLLPKGSRELAIWAYGTGTGTGVGVVARLSDGSGQPVSADFRLLSFQGWKHLTAPVRATAGPISDPIRFRSIDISPPLVSEPSTTTAVNALAAMVPGQPETILEPFESAKDPHVRHPGPLGPATLWWLSSQLGGISQGIAQPDLRLPLNGRPTLALSLTAGQGGISLRPPLMTSSYSADLPFGVPPIPALAATSTLARTGIRSGEQFEAKIDGVSVPLAVVATFDHFTTLYPENEDALVVARDPLLATLGQAGHPRPWSNELWVRTPNRLAVASKLWSAAQVSDVLDRGSSEQSALANPQVLALKANVVLGVAAAAVLAFFSLMLHFRLLTTARAAEYATLQANGAPATTIRRSLRLEQTALLGFCVVTGLTMGLGVAWSLLPSIQLGGDLSDMVPPTIVQIDPGIIALTAITAMALAVLGSYLFRAVSTGRALMDQVRNFE</sequence>
<feature type="transmembrane region" description="Helical" evidence="7">
    <location>
        <begin position="371"/>
        <end position="393"/>
    </location>
</feature>
<keyword evidence="5 7" id="KW-0472">Membrane</keyword>
<accession>A0A934NCD0</accession>
<feature type="transmembrane region" description="Helical" evidence="7">
    <location>
        <begin position="933"/>
        <end position="952"/>
    </location>
</feature>
<dbReference type="InterPro" id="IPR003838">
    <property type="entry name" value="ABC3_permease_C"/>
</dbReference>
<comment type="caution">
    <text evidence="9">The sequence shown here is derived from an EMBL/GenBank/DDBJ whole genome shotgun (WGS) entry which is preliminary data.</text>
</comment>
<feature type="domain" description="ABC3 transporter permease C-terminal" evidence="8">
    <location>
        <begin position="937"/>
        <end position="1049"/>
    </location>
</feature>
<feature type="transmembrane region" description="Helical" evidence="7">
    <location>
        <begin position="1027"/>
        <end position="1050"/>
    </location>
</feature>
<keyword evidence="2" id="KW-1003">Cell membrane</keyword>